<evidence type="ECO:0000256" key="13">
    <source>
        <dbReference type="ARBA" id="ARBA00023204"/>
    </source>
</evidence>
<dbReference type="Pfam" id="PF13361">
    <property type="entry name" value="UvrD_C"/>
    <property type="match status" value="1"/>
</dbReference>
<proteinExistence type="inferred from homology"/>
<dbReference type="Pfam" id="PF21445">
    <property type="entry name" value="ADDB_N"/>
    <property type="match status" value="1"/>
</dbReference>
<feature type="domain" description="UvrD-like helicase C-terminal" evidence="15">
    <location>
        <begin position="290"/>
        <end position="605"/>
    </location>
</feature>
<comment type="cofactor">
    <cofactor evidence="14">
        <name>Mg(2+)</name>
        <dbReference type="ChEBI" id="CHEBI:18420"/>
    </cofactor>
</comment>
<keyword evidence="3 14" id="KW-0479">Metal-binding</keyword>
<evidence type="ECO:0000313" key="16">
    <source>
        <dbReference type="EMBL" id="MBY6277538.1"/>
    </source>
</evidence>
<evidence type="ECO:0000256" key="1">
    <source>
        <dbReference type="ARBA" id="ARBA00022485"/>
    </source>
</evidence>
<comment type="cofactor">
    <cofactor evidence="14">
        <name>[4Fe-4S] cluster</name>
        <dbReference type="ChEBI" id="CHEBI:49883"/>
    </cofactor>
    <text evidence="14">Binds 1 [4Fe-4S] cluster.</text>
</comment>
<dbReference type="GO" id="GO:0051539">
    <property type="term" value="F:4 iron, 4 sulfur cluster binding"/>
    <property type="evidence" value="ECO:0007669"/>
    <property type="project" value="UniProtKB-KW"/>
</dbReference>
<dbReference type="InterPro" id="IPR014140">
    <property type="entry name" value="DNA_helicase_suAddB"/>
</dbReference>
<comment type="function">
    <text evidence="14">The heterodimer acts as both an ATP-dependent DNA helicase and an ATP-dependent, dual-direction single-stranded exonuclease. Recognizes the chi site generating a DNA molecule suitable for the initiation of homologous recombination. The AddB subunit has 5' -&gt; 3' nuclease activity but not helicase activity.</text>
</comment>
<keyword evidence="9 14" id="KW-0067">ATP-binding</keyword>
<dbReference type="InterPro" id="IPR014017">
    <property type="entry name" value="DNA_helicase_UvrD-like_C"/>
</dbReference>
<dbReference type="InterPro" id="IPR011604">
    <property type="entry name" value="PDDEXK-like_dom_sf"/>
</dbReference>
<evidence type="ECO:0000256" key="3">
    <source>
        <dbReference type="ARBA" id="ARBA00022723"/>
    </source>
</evidence>
<keyword evidence="6 14" id="KW-0378">Hydrolase</keyword>
<feature type="binding site" evidence="14">
    <location>
        <position position="1138"/>
    </location>
    <ligand>
        <name>[4Fe-4S] cluster</name>
        <dbReference type="ChEBI" id="CHEBI:49883"/>
    </ligand>
</feature>
<evidence type="ECO:0000256" key="9">
    <source>
        <dbReference type="ARBA" id="ARBA00022840"/>
    </source>
</evidence>
<comment type="caution">
    <text evidence="16">The sequence shown here is derived from an EMBL/GenBank/DDBJ whole genome shotgun (WGS) entry which is preliminary data.</text>
</comment>
<protein>
    <recommendedName>
        <fullName evidence="14">ATP-dependent helicase/deoxyribonuclease subunit B</fullName>
        <ecNumber evidence="14">3.1.-.-</ecNumber>
    </recommendedName>
    <alternativeName>
        <fullName evidence="14">ATP-dependent helicase/nuclease subunit AddB</fullName>
    </alternativeName>
</protein>
<dbReference type="SUPFAM" id="SSF52540">
    <property type="entry name" value="P-loop containing nucleoside triphosphate hydrolases"/>
    <property type="match status" value="1"/>
</dbReference>
<evidence type="ECO:0000256" key="2">
    <source>
        <dbReference type="ARBA" id="ARBA00022722"/>
    </source>
</evidence>
<dbReference type="Gene3D" id="3.90.320.10">
    <property type="match status" value="1"/>
</dbReference>
<dbReference type="InterPro" id="IPR011335">
    <property type="entry name" value="Restrct_endonuc-II-like"/>
</dbReference>
<dbReference type="PANTHER" id="PTHR30591:SF1">
    <property type="entry name" value="RECBCD ENZYME SUBUNIT RECC"/>
    <property type="match status" value="1"/>
</dbReference>
<accession>A0A953LHP9</accession>
<sequence length="1173" mass="130940">MKEVRHMGVRFIIGGAGSGKSQRCLDELTQAAQAAPAGPPLILLVPEQATFQVEQALLGSGRLKGIIRAQVLSFQRLAWRVSLKVGGLALPPLSDLGKQMVLRALLEKKRDDLRLFHQVADKPGFIERVAGSIRELRSYRQGPESLRRQLSQLEAEGLGETSLGAKLHDLALVMDELRSSIEGRFTDPDEYLTVLAARLEESRLLEGAEVWVDGFNGFTPQELAVLGAVMRSARQVHISLCIPPGQLYKAGGHHSPSDLFHPVLSTYDQLMQLAAESGVAVDPPLYLNEPLRFRGAPELAHVERYLFRQSAPAWPGAPERIALVEAQNRREEVAAAAREILRLVREEGLRFREIAVVARDLEGYGDLAATLFAEHGIPAFIDRRRTVAHHPLVELLRAALEVVVQDWAYGPVFRYLKTDLTGVSRAEIDLLENYVIEHGIRGRAWQQQEPWQYLRRYTLEEDAVPAGPAQQALLDEIHRIRRRATAPLLAFQRRLQRRGRPGPTVREITTYLFQLLDDLKVARQLEAWKAEAEQRGDLETAREHEQVWTRVLELFDQIVEGLGDQVLSPKVYLQVLSAGLDGLKLGLIPPGLDQVIVGTVERSRHAGVRATLILGATEKDFPPQPAEDAIFTDRERERLKQSGLDVGPTSLERLFQEQFLTYVALTRGSDFLWISYPLADESGRAAAPSPVVGRMRRLFPELKPRPAAPPAPDAEAAVAQVATPRQLAAAVARALRRARSGYAVEPHWLDLYQCIVLDPDLHREGAAVLAAVGYEEWLRRRGTPVGRELARLLYGDRLVTSVSRLEAFLSCPFRHFAGYALRLQERAEFAVSAPEFGLFYHAALSLFVRELERDGLAWDTLTPDEAWRRMDSIIDRLAPRLQSEILLSSPQHRYLLRVIRRTLQSSLDYLSEHVLHGEFRPVAVEVPFGEEMDGLPPVEVDLPGGGRVLLRGRIDRVDALEGRDGRWYVRVIDYKSGRRDLRLGDFYHGLTLQLLLYLMAVVEGGEPLLPGTRVPAGALYLPVYDPVEPVNAPVPPDEVRPLRRKRYQARGLVSDDPAVIQAMDAAGLGLIQAKLKKDGTVYKGAPVASPDQFRQLFAHLRRVVRACGEQILQGEAAIAPYRLGPHTACQYCAYRAVCQFDPAVEPQGYRRLEKMDAPDVWQRVAAAGGEGDV</sequence>
<keyword evidence="5 14" id="KW-0227">DNA damage</keyword>
<organism evidence="16 17">
    <name type="scientific">Symbiobacterium thermophilum</name>
    <dbReference type="NCBI Taxonomy" id="2734"/>
    <lineage>
        <taxon>Bacteria</taxon>
        <taxon>Bacillati</taxon>
        <taxon>Bacillota</taxon>
        <taxon>Clostridia</taxon>
        <taxon>Eubacteriales</taxon>
        <taxon>Symbiobacteriaceae</taxon>
        <taxon>Symbiobacterium</taxon>
    </lineage>
</organism>
<evidence type="ECO:0000313" key="17">
    <source>
        <dbReference type="Proteomes" id="UP000732377"/>
    </source>
</evidence>
<dbReference type="NCBIfam" id="TIGR02773">
    <property type="entry name" value="addB_Gpos"/>
    <property type="match status" value="1"/>
</dbReference>
<dbReference type="Pfam" id="PF12705">
    <property type="entry name" value="PDDEXK_1"/>
    <property type="match status" value="1"/>
</dbReference>
<feature type="binding site" evidence="14">
    <location>
        <position position="1129"/>
    </location>
    <ligand>
        <name>[4Fe-4S] cluster</name>
        <dbReference type="ChEBI" id="CHEBI:49883"/>
    </ligand>
</feature>
<dbReference type="EMBL" id="PIUK01000194">
    <property type="protein sequence ID" value="MBY6277538.1"/>
    <property type="molecule type" value="Genomic_DNA"/>
</dbReference>
<keyword evidence="10 14" id="KW-0408">Iron</keyword>
<evidence type="ECO:0000256" key="11">
    <source>
        <dbReference type="ARBA" id="ARBA00023014"/>
    </source>
</evidence>
<comment type="subunit">
    <text evidence="14">Heterodimer of AddA and AddB.</text>
</comment>
<keyword evidence="12 14" id="KW-0238">DNA-binding</keyword>
<dbReference type="GO" id="GO:0008409">
    <property type="term" value="F:5'-3' exonuclease activity"/>
    <property type="evidence" value="ECO:0007669"/>
    <property type="project" value="UniProtKB-UniRule"/>
</dbReference>
<keyword evidence="2 14" id="KW-0540">Nuclease</keyword>
<dbReference type="GO" id="GO:0004386">
    <property type="term" value="F:helicase activity"/>
    <property type="evidence" value="ECO:0007669"/>
    <property type="project" value="UniProtKB-KW"/>
</dbReference>
<dbReference type="InterPro" id="IPR038726">
    <property type="entry name" value="PDDEXK_AddAB-type"/>
</dbReference>
<dbReference type="PROSITE" id="PS51217">
    <property type="entry name" value="UVRD_HELICASE_CTER"/>
    <property type="match status" value="1"/>
</dbReference>
<dbReference type="Proteomes" id="UP000732377">
    <property type="component" value="Unassembled WGS sequence"/>
</dbReference>
<evidence type="ECO:0000256" key="12">
    <source>
        <dbReference type="ARBA" id="ARBA00023125"/>
    </source>
</evidence>
<dbReference type="HAMAP" id="MF_01452">
    <property type="entry name" value="AddB_type1"/>
    <property type="match status" value="1"/>
</dbReference>
<dbReference type="InterPro" id="IPR049035">
    <property type="entry name" value="ADDB_N"/>
</dbReference>
<dbReference type="GO" id="GO:0003690">
    <property type="term" value="F:double-stranded DNA binding"/>
    <property type="evidence" value="ECO:0007669"/>
    <property type="project" value="UniProtKB-UniRule"/>
</dbReference>
<keyword evidence="13 14" id="KW-0234">DNA repair</keyword>
<dbReference type="InterPro" id="IPR027417">
    <property type="entry name" value="P-loop_NTPase"/>
</dbReference>
<comment type="similarity">
    <text evidence="14">Belongs to the helicase family. AddB/RexB type 1 subfamily.</text>
</comment>
<keyword evidence="1 14" id="KW-0004">4Fe-4S</keyword>
<feature type="binding site" evidence="14">
    <location>
        <position position="1132"/>
    </location>
    <ligand>
        <name>[4Fe-4S] cluster</name>
        <dbReference type="ChEBI" id="CHEBI:49883"/>
    </ligand>
</feature>
<evidence type="ECO:0000256" key="10">
    <source>
        <dbReference type="ARBA" id="ARBA00023004"/>
    </source>
</evidence>
<feature type="binding site" evidence="14">
    <location>
        <position position="811"/>
    </location>
    <ligand>
        <name>[4Fe-4S] cluster</name>
        <dbReference type="ChEBI" id="CHEBI:49883"/>
    </ligand>
</feature>
<gene>
    <name evidence="14 16" type="primary">addB</name>
    <name evidence="16" type="ORF">CWE10_15265</name>
</gene>
<dbReference type="GO" id="GO:0046872">
    <property type="term" value="F:metal ion binding"/>
    <property type="evidence" value="ECO:0007669"/>
    <property type="project" value="UniProtKB-KW"/>
</dbReference>
<keyword evidence="11 14" id="KW-0411">Iron-sulfur</keyword>
<evidence type="ECO:0000256" key="4">
    <source>
        <dbReference type="ARBA" id="ARBA00022741"/>
    </source>
</evidence>
<keyword evidence="8 14" id="KW-0269">Exonuclease</keyword>
<dbReference type="Gene3D" id="3.40.50.300">
    <property type="entry name" value="P-loop containing nucleotide triphosphate hydrolases"/>
    <property type="match status" value="4"/>
</dbReference>
<evidence type="ECO:0000256" key="7">
    <source>
        <dbReference type="ARBA" id="ARBA00022806"/>
    </source>
</evidence>
<dbReference type="GO" id="GO:0005524">
    <property type="term" value="F:ATP binding"/>
    <property type="evidence" value="ECO:0007669"/>
    <property type="project" value="UniProtKB-UniRule"/>
</dbReference>
<comment type="miscellaneous">
    <text evidence="14">Despite having conserved helicase domains, this subunit does not have helicase activity.</text>
</comment>
<keyword evidence="7 14" id="KW-0347">Helicase</keyword>
<evidence type="ECO:0000256" key="5">
    <source>
        <dbReference type="ARBA" id="ARBA00022763"/>
    </source>
</evidence>
<dbReference type="SUPFAM" id="SSF52980">
    <property type="entry name" value="Restriction endonuclease-like"/>
    <property type="match status" value="1"/>
</dbReference>
<evidence type="ECO:0000256" key="14">
    <source>
        <dbReference type="HAMAP-Rule" id="MF_01452"/>
    </source>
</evidence>
<evidence type="ECO:0000256" key="8">
    <source>
        <dbReference type="ARBA" id="ARBA00022839"/>
    </source>
</evidence>
<dbReference type="EC" id="3.1.-.-" evidence="14"/>
<keyword evidence="4 14" id="KW-0547">Nucleotide-binding</keyword>
<dbReference type="PANTHER" id="PTHR30591">
    <property type="entry name" value="RECBCD ENZYME SUBUNIT RECC"/>
    <property type="match status" value="1"/>
</dbReference>
<dbReference type="GO" id="GO:0000724">
    <property type="term" value="P:double-strand break repair via homologous recombination"/>
    <property type="evidence" value="ECO:0007669"/>
    <property type="project" value="UniProtKB-UniRule"/>
</dbReference>
<reference evidence="16" key="1">
    <citation type="submission" date="2017-11" db="EMBL/GenBank/DDBJ databases">
        <title>Three new genomes from thermophilic consortium.</title>
        <authorList>
            <person name="Quaggio R."/>
            <person name="Amgarten D."/>
            <person name="Setubal J.C."/>
        </authorList>
    </citation>
    <scope>NUCLEOTIDE SEQUENCE</scope>
    <source>
        <strain evidence="16">ZCTH01-B2</strain>
    </source>
</reference>
<dbReference type="AlphaFoldDB" id="A0A953LHP9"/>
<name>A0A953LHP9_SYMTR</name>
<evidence type="ECO:0000256" key="6">
    <source>
        <dbReference type="ARBA" id="ARBA00022801"/>
    </source>
</evidence>
<evidence type="ECO:0000259" key="15">
    <source>
        <dbReference type="PROSITE" id="PS51217"/>
    </source>
</evidence>